<organism evidence="8 9">
    <name type="scientific">Treponema pedis</name>
    <dbReference type="NCBI Taxonomy" id="409322"/>
    <lineage>
        <taxon>Bacteria</taxon>
        <taxon>Pseudomonadati</taxon>
        <taxon>Spirochaetota</taxon>
        <taxon>Spirochaetia</taxon>
        <taxon>Spirochaetales</taxon>
        <taxon>Treponemataceae</taxon>
        <taxon>Treponema</taxon>
    </lineage>
</organism>
<dbReference type="RefSeq" id="WP_029409993.1">
    <property type="nucleotide sequence ID" value="NZ_CP045670.1"/>
</dbReference>
<keyword evidence="3 8" id="KW-0808">Transferase</keyword>
<dbReference type="GO" id="GO:0046872">
    <property type="term" value="F:metal ion binding"/>
    <property type="evidence" value="ECO:0007669"/>
    <property type="project" value="UniProtKB-KW"/>
</dbReference>
<name>A0A7S6WP98_9SPIR</name>
<dbReference type="GO" id="GO:0016780">
    <property type="term" value="F:phosphotransferase activity, for other substituted phosphate groups"/>
    <property type="evidence" value="ECO:0007669"/>
    <property type="project" value="InterPro"/>
</dbReference>
<evidence type="ECO:0000256" key="2">
    <source>
        <dbReference type="ARBA" id="ARBA00022475"/>
    </source>
</evidence>
<comment type="cofactor">
    <cofactor evidence="7">
        <name>Mg(2+)</name>
        <dbReference type="ChEBI" id="CHEBI:18420"/>
    </cofactor>
</comment>
<keyword evidence="7" id="KW-0460">Magnesium</keyword>
<evidence type="ECO:0000256" key="6">
    <source>
        <dbReference type="ARBA" id="ARBA00023136"/>
    </source>
</evidence>
<dbReference type="PANTHER" id="PTHR22926:SF3">
    <property type="entry name" value="UNDECAPRENYL-PHOSPHATE ALPHA-N-ACETYLGLUCOSAMINYL 1-PHOSPHATE TRANSFERASE"/>
    <property type="match status" value="1"/>
</dbReference>
<dbReference type="GO" id="GO:0044038">
    <property type="term" value="P:cell wall macromolecule biosynthetic process"/>
    <property type="evidence" value="ECO:0007669"/>
    <property type="project" value="TreeGrafter"/>
</dbReference>
<proteinExistence type="predicted"/>
<evidence type="ECO:0000256" key="1">
    <source>
        <dbReference type="ARBA" id="ARBA00004651"/>
    </source>
</evidence>
<reference evidence="8 9" key="1">
    <citation type="submission" date="2020-09" db="EMBL/GenBank/DDBJ databases">
        <title>Characterization of Treponema spp. from bovine digital dermatitis in Korea.</title>
        <authorList>
            <person name="Espiritu H.M."/>
            <person name="Cho Y.I."/>
            <person name="Mamuad L."/>
        </authorList>
    </citation>
    <scope>NUCLEOTIDE SEQUENCE [LARGE SCALE GENOMIC DNA]</scope>
    <source>
        <strain evidence="8 9">KS1</strain>
    </source>
</reference>
<keyword evidence="7" id="KW-0479">Metal-binding</keyword>
<dbReference type="GO" id="GO:0005886">
    <property type="term" value="C:plasma membrane"/>
    <property type="evidence" value="ECO:0007669"/>
    <property type="project" value="UniProtKB-SubCell"/>
</dbReference>
<dbReference type="CDD" id="cd06853">
    <property type="entry name" value="GT_WecA_like"/>
    <property type="match status" value="1"/>
</dbReference>
<dbReference type="Proteomes" id="UP000593915">
    <property type="component" value="Chromosome"/>
</dbReference>
<sequence length="360" mass="40489">MRLNLIQFIFYIMLLPCGISAALVCSIIRFSKKHNLYDETGGRKIHSGKISRLGGIGFTLAFLISFIILHFRFPHFRLLQSNFIYIPFASTIIFLMGILDDIKNSKPAFKLFIQSIAAFLVLYAGFRFTKISFAPLDIHINLGYIGYILTFLWIIGITNAMNLMDGIDGQAAGLSISLLISYSVIFCIIGVNNAIVYMNFLLVFALIGFLFFNLAIPNAKIFMGDCGSQFLGFTVAVLPLLHQKDKIETISIHFAAMFLMLPIFDTVAAIWRRVREKRPIGDGDKYHIHHKLMLMGFSSRKALAVFMLFQTIISVFVTIAVLARGGVALFILLGLILAGSLFFALIHYKKEKIIMEKKVD</sequence>
<keyword evidence="5" id="KW-1133">Transmembrane helix</keyword>
<evidence type="ECO:0000256" key="4">
    <source>
        <dbReference type="ARBA" id="ARBA00022692"/>
    </source>
</evidence>
<feature type="binding site" evidence="7">
    <location>
        <position position="225"/>
    </location>
    <ligand>
        <name>Mg(2+)</name>
        <dbReference type="ChEBI" id="CHEBI:18420"/>
    </ligand>
</feature>
<evidence type="ECO:0000256" key="7">
    <source>
        <dbReference type="PIRSR" id="PIRSR600715-1"/>
    </source>
</evidence>
<dbReference type="GO" id="GO:0009103">
    <property type="term" value="P:lipopolysaccharide biosynthetic process"/>
    <property type="evidence" value="ECO:0007669"/>
    <property type="project" value="TreeGrafter"/>
</dbReference>
<dbReference type="InterPro" id="IPR000715">
    <property type="entry name" value="Glycosyl_transferase_4"/>
</dbReference>
<dbReference type="Pfam" id="PF00953">
    <property type="entry name" value="Glycos_transf_4"/>
    <property type="match status" value="1"/>
</dbReference>
<keyword evidence="6" id="KW-0472">Membrane</keyword>
<dbReference type="AlphaFoldDB" id="A0A7S6WP98"/>
<evidence type="ECO:0000313" key="9">
    <source>
        <dbReference type="Proteomes" id="UP000593915"/>
    </source>
</evidence>
<evidence type="ECO:0000313" key="8">
    <source>
        <dbReference type="EMBL" id="QOW60639.1"/>
    </source>
</evidence>
<keyword evidence="4" id="KW-0812">Transmembrane</keyword>
<keyword evidence="2" id="KW-1003">Cell membrane</keyword>
<gene>
    <name evidence="8" type="ORF">IFE08_12680</name>
</gene>
<feature type="binding site" evidence="7">
    <location>
        <position position="162"/>
    </location>
    <ligand>
        <name>Mg(2+)</name>
        <dbReference type="ChEBI" id="CHEBI:18420"/>
    </ligand>
</feature>
<comment type="subcellular location">
    <subcellularLocation>
        <location evidence="1">Cell membrane</location>
        <topology evidence="1">Multi-pass membrane protein</topology>
    </subcellularLocation>
</comment>
<dbReference type="PANTHER" id="PTHR22926">
    <property type="entry name" value="PHOSPHO-N-ACETYLMURAMOYL-PENTAPEPTIDE-TRANSFERASE"/>
    <property type="match status" value="1"/>
</dbReference>
<accession>A0A7S6WP98</accession>
<dbReference type="EMBL" id="CP061839">
    <property type="protein sequence ID" value="QOW60639.1"/>
    <property type="molecule type" value="Genomic_DNA"/>
</dbReference>
<evidence type="ECO:0000256" key="5">
    <source>
        <dbReference type="ARBA" id="ARBA00022989"/>
    </source>
</evidence>
<protein>
    <submittedName>
        <fullName evidence="8">Undecaprenyl/decaprenyl-phosphate alpha-N-acetylglucosaminyl 1-phosphate transferase</fullName>
    </submittedName>
</protein>
<dbReference type="GO" id="GO:0071555">
    <property type="term" value="P:cell wall organization"/>
    <property type="evidence" value="ECO:0007669"/>
    <property type="project" value="TreeGrafter"/>
</dbReference>
<evidence type="ECO:0000256" key="3">
    <source>
        <dbReference type="ARBA" id="ARBA00022679"/>
    </source>
</evidence>